<dbReference type="SUPFAM" id="SSF53335">
    <property type="entry name" value="S-adenosyl-L-methionine-dependent methyltransferases"/>
    <property type="match status" value="1"/>
</dbReference>
<dbReference type="InterPro" id="IPR029063">
    <property type="entry name" value="SAM-dependent_MTases_sf"/>
</dbReference>
<dbReference type="GO" id="GO:0008757">
    <property type="term" value="F:S-adenosylmethionine-dependent methyltransferase activity"/>
    <property type="evidence" value="ECO:0007669"/>
    <property type="project" value="UniProtKB-ARBA"/>
</dbReference>
<accession>A0AA39QW57</accession>
<gene>
    <name evidence="1" type="ORF">JMJ35_008327</name>
</gene>
<dbReference type="InterPro" id="IPR019410">
    <property type="entry name" value="Methyltransf_16"/>
</dbReference>
<comment type="caution">
    <text evidence="1">The sequence shown here is derived from an EMBL/GenBank/DDBJ whole genome shotgun (WGS) entry which is preliminary data.</text>
</comment>
<name>A0AA39QW57_9LECA</name>
<dbReference type="AlphaFoldDB" id="A0AA39QW57"/>
<dbReference type="PANTHER" id="PTHR14614">
    <property type="entry name" value="HEPATOCELLULAR CARCINOMA-ASSOCIATED ANTIGEN"/>
    <property type="match status" value="1"/>
</dbReference>
<keyword evidence="2" id="KW-1185">Reference proteome</keyword>
<dbReference type="CDD" id="cd02440">
    <property type="entry name" value="AdoMet_MTases"/>
    <property type="match status" value="1"/>
</dbReference>
<dbReference type="Proteomes" id="UP001166286">
    <property type="component" value="Unassembled WGS sequence"/>
</dbReference>
<evidence type="ECO:0000313" key="1">
    <source>
        <dbReference type="EMBL" id="KAK0508956.1"/>
    </source>
</evidence>
<dbReference type="Gene3D" id="3.40.50.150">
    <property type="entry name" value="Vaccinia Virus protein VP39"/>
    <property type="match status" value="1"/>
</dbReference>
<sequence length="357" mass="39270">MADDENDGPTHVLDLPQLHRKPPVSSLLSTLSHLALSPSSWDLNSNADSSSNQSRSIDPNDIASYLTSIISSPLNWIDDEAAKENIWETASKRLSERSGRSAMPSLSRTFKIPLPLPDSTIGTEDNGRELHIKIYEPSLTGDNLGHKTWIASYLLAKRLALLLPSHFPSIEISEPRHRQHDSGGSGDECLKILELGAGTGLVGLAASGLFTADIYLTDLPYILPNLQYNIEQNASLVKSTGSTITAGVLDWSKITAVQGEEEKYDVILAADSLYAPEHSAWVVRTVGKYLRKGDESRIFVELPLRPGSLYPSDFRRGMDAAGFELLEEGEAIGYDDWENSSREGIEVTCWYSVWAWA</sequence>
<organism evidence="1 2">
    <name type="scientific">Cladonia borealis</name>
    <dbReference type="NCBI Taxonomy" id="184061"/>
    <lineage>
        <taxon>Eukaryota</taxon>
        <taxon>Fungi</taxon>
        <taxon>Dikarya</taxon>
        <taxon>Ascomycota</taxon>
        <taxon>Pezizomycotina</taxon>
        <taxon>Lecanoromycetes</taxon>
        <taxon>OSLEUM clade</taxon>
        <taxon>Lecanoromycetidae</taxon>
        <taxon>Lecanorales</taxon>
        <taxon>Lecanorineae</taxon>
        <taxon>Cladoniaceae</taxon>
        <taxon>Cladonia</taxon>
    </lineage>
</organism>
<dbReference type="Pfam" id="PF10294">
    <property type="entry name" value="Methyltransf_16"/>
    <property type="match status" value="1"/>
</dbReference>
<dbReference type="PANTHER" id="PTHR14614:SF156">
    <property type="entry name" value="PROTEIN-LYSINE N-METHYLTRANSFERASE EFM2"/>
    <property type="match status" value="1"/>
</dbReference>
<dbReference type="EMBL" id="JAFEKC020000019">
    <property type="protein sequence ID" value="KAK0508956.1"/>
    <property type="molecule type" value="Genomic_DNA"/>
</dbReference>
<reference evidence="1" key="1">
    <citation type="submission" date="2023-03" db="EMBL/GenBank/DDBJ databases">
        <title>Complete genome of Cladonia borealis.</title>
        <authorList>
            <person name="Park H."/>
        </authorList>
    </citation>
    <scope>NUCLEOTIDE SEQUENCE</scope>
    <source>
        <strain evidence="1">ANT050790</strain>
    </source>
</reference>
<evidence type="ECO:0000313" key="2">
    <source>
        <dbReference type="Proteomes" id="UP001166286"/>
    </source>
</evidence>
<proteinExistence type="predicted"/>
<protein>
    <submittedName>
        <fullName evidence="1">Uncharacterized protein</fullName>
    </submittedName>
</protein>
<dbReference type="GO" id="GO:0005829">
    <property type="term" value="C:cytosol"/>
    <property type="evidence" value="ECO:0007669"/>
    <property type="project" value="TreeGrafter"/>
</dbReference>